<sequence length="41" mass="4835">MLIMCRISGNKSSVIVTSFLFCYPFSYYLNFYLLIRCNSIL</sequence>
<name>A0A0A9H1Q2_ARUDO</name>
<keyword evidence="1" id="KW-0812">Transmembrane</keyword>
<organism evidence="2">
    <name type="scientific">Arundo donax</name>
    <name type="common">Giant reed</name>
    <name type="synonym">Donax arundinaceus</name>
    <dbReference type="NCBI Taxonomy" id="35708"/>
    <lineage>
        <taxon>Eukaryota</taxon>
        <taxon>Viridiplantae</taxon>
        <taxon>Streptophyta</taxon>
        <taxon>Embryophyta</taxon>
        <taxon>Tracheophyta</taxon>
        <taxon>Spermatophyta</taxon>
        <taxon>Magnoliopsida</taxon>
        <taxon>Liliopsida</taxon>
        <taxon>Poales</taxon>
        <taxon>Poaceae</taxon>
        <taxon>PACMAD clade</taxon>
        <taxon>Arundinoideae</taxon>
        <taxon>Arundineae</taxon>
        <taxon>Arundo</taxon>
    </lineage>
</organism>
<protein>
    <submittedName>
        <fullName evidence="2">Uncharacterized protein</fullName>
    </submittedName>
</protein>
<keyword evidence="1" id="KW-0472">Membrane</keyword>
<reference evidence="2" key="1">
    <citation type="submission" date="2014-09" db="EMBL/GenBank/DDBJ databases">
        <authorList>
            <person name="Magalhaes I.L.F."/>
            <person name="Oliveira U."/>
            <person name="Santos F.R."/>
            <person name="Vidigal T.H.D.A."/>
            <person name="Brescovit A.D."/>
            <person name="Santos A.J."/>
        </authorList>
    </citation>
    <scope>NUCLEOTIDE SEQUENCE</scope>
    <source>
        <tissue evidence="2">Shoot tissue taken approximately 20 cm above the soil surface</tissue>
    </source>
</reference>
<keyword evidence="1" id="KW-1133">Transmembrane helix</keyword>
<evidence type="ECO:0000256" key="1">
    <source>
        <dbReference type="SAM" id="Phobius"/>
    </source>
</evidence>
<proteinExistence type="predicted"/>
<dbReference type="EMBL" id="GBRH01166771">
    <property type="protein sequence ID" value="JAE31125.1"/>
    <property type="molecule type" value="Transcribed_RNA"/>
</dbReference>
<accession>A0A0A9H1Q2</accession>
<evidence type="ECO:0000313" key="2">
    <source>
        <dbReference type="EMBL" id="JAE31125.1"/>
    </source>
</evidence>
<reference evidence="2" key="2">
    <citation type="journal article" date="2015" name="Data Brief">
        <title>Shoot transcriptome of the giant reed, Arundo donax.</title>
        <authorList>
            <person name="Barrero R.A."/>
            <person name="Guerrero F.D."/>
            <person name="Moolhuijzen P."/>
            <person name="Goolsby J.A."/>
            <person name="Tidwell J."/>
            <person name="Bellgard S.E."/>
            <person name="Bellgard M.I."/>
        </authorList>
    </citation>
    <scope>NUCLEOTIDE SEQUENCE</scope>
    <source>
        <tissue evidence="2">Shoot tissue taken approximately 20 cm above the soil surface</tissue>
    </source>
</reference>
<feature type="transmembrane region" description="Helical" evidence="1">
    <location>
        <begin position="12"/>
        <end position="35"/>
    </location>
</feature>
<dbReference type="AlphaFoldDB" id="A0A0A9H1Q2"/>